<accession>A0A180G4Z6</accession>
<organism evidence="1">
    <name type="scientific">Puccinia triticina (isolate 1-1 / race 1 (BBBD))</name>
    <name type="common">Brown leaf rust fungus</name>
    <dbReference type="NCBI Taxonomy" id="630390"/>
    <lineage>
        <taxon>Eukaryota</taxon>
        <taxon>Fungi</taxon>
        <taxon>Dikarya</taxon>
        <taxon>Basidiomycota</taxon>
        <taxon>Pucciniomycotina</taxon>
        <taxon>Pucciniomycetes</taxon>
        <taxon>Pucciniales</taxon>
        <taxon>Pucciniaceae</taxon>
        <taxon>Puccinia</taxon>
    </lineage>
</organism>
<name>A0A180G4Z6_PUCT1</name>
<reference evidence="1" key="1">
    <citation type="submission" date="2009-11" db="EMBL/GenBank/DDBJ databases">
        <authorList>
            <consortium name="The Broad Institute Genome Sequencing Platform"/>
            <person name="Ward D."/>
            <person name="Feldgarden M."/>
            <person name="Earl A."/>
            <person name="Young S.K."/>
            <person name="Zeng Q."/>
            <person name="Koehrsen M."/>
            <person name="Alvarado L."/>
            <person name="Berlin A."/>
            <person name="Bochicchio J."/>
            <person name="Borenstein D."/>
            <person name="Chapman S.B."/>
            <person name="Chen Z."/>
            <person name="Engels R."/>
            <person name="Freedman E."/>
            <person name="Gellesch M."/>
            <person name="Goldberg J."/>
            <person name="Griggs A."/>
            <person name="Gujja S."/>
            <person name="Heilman E."/>
            <person name="Heiman D."/>
            <person name="Hepburn T."/>
            <person name="Howarth C."/>
            <person name="Jen D."/>
            <person name="Larson L."/>
            <person name="Lewis B."/>
            <person name="Mehta T."/>
            <person name="Park D."/>
            <person name="Pearson M."/>
            <person name="Roberts A."/>
            <person name="Saif S."/>
            <person name="Shea T."/>
            <person name="Shenoy N."/>
            <person name="Sisk P."/>
            <person name="Stolte C."/>
            <person name="Sykes S."/>
            <person name="Thomson T."/>
            <person name="Walk T."/>
            <person name="White J."/>
            <person name="Yandava C."/>
            <person name="Izard J."/>
            <person name="Baranova O.V."/>
            <person name="Blanton J.M."/>
            <person name="Tanner A.C."/>
            <person name="Dewhirst F.E."/>
            <person name="Haas B."/>
            <person name="Nusbaum C."/>
            <person name="Birren B."/>
        </authorList>
    </citation>
    <scope>NUCLEOTIDE SEQUENCE [LARGE SCALE GENOMIC DNA]</scope>
    <source>
        <strain evidence="1">1-1 BBBD Race 1</strain>
    </source>
</reference>
<evidence type="ECO:0000313" key="2">
    <source>
        <dbReference type="EnsemblFungi" id="PTTG_11356-t43_1-p1"/>
    </source>
</evidence>
<proteinExistence type="predicted"/>
<evidence type="ECO:0000313" key="3">
    <source>
        <dbReference type="Proteomes" id="UP000005240"/>
    </source>
</evidence>
<feature type="non-terminal residue" evidence="1">
    <location>
        <position position="1"/>
    </location>
</feature>
<dbReference type="EMBL" id="ADAS02000301">
    <property type="protein sequence ID" value="OAV87716.1"/>
    <property type="molecule type" value="Genomic_DNA"/>
</dbReference>
<protein>
    <submittedName>
        <fullName evidence="1 2">Uncharacterized protein</fullName>
    </submittedName>
</protein>
<reference evidence="2" key="4">
    <citation type="submission" date="2025-05" db="UniProtKB">
        <authorList>
            <consortium name="EnsemblFungi"/>
        </authorList>
    </citation>
    <scope>IDENTIFICATION</scope>
    <source>
        <strain evidence="2">isolate 1-1 / race 1 (BBBD)</strain>
    </source>
</reference>
<keyword evidence="3" id="KW-1185">Reference proteome</keyword>
<reference evidence="1" key="2">
    <citation type="submission" date="2016-05" db="EMBL/GenBank/DDBJ databases">
        <title>Comparative analysis highlights variable genome content of wheat rusts and divergence of the mating loci.</title>
        <authorList>
            <person name="Cuomo C.A."/>
            <person name="Bakkeren G."/>
            <person name="Szabo L."/>
            <person name="Khalil H."/>
            <person name="Joly D."/>
            <person name="Goldberg J."/>
            <person name="Young S."/>
            <person name="Zeng Q."/>
            <person name="Fellers J."/>
        </authorList>
    </citation>
    <scope>NUCLEOTIDE SEQUENCE [LARGE SCALE GENOMIC DNA]</scope>
    <source>
        <strain evidence="1">1-1 BBBD Race 1</strain>
    </source>
</reference>
<dbReference type="VEuPathDB" id="FungiDB:PTTG_11356"/>
<gene>
    <name evidence="1" type="ORF">PTTG_11356</name>
</gene>
<reference evidence="2 3" key="3">
    <citation type="journal article" date="2017" name="G3 (Bethesda)">
        <title>Comparative analysis highlights variable genome content of wheat rusts and divergence of the mating loci.</title>
        <authorList>
            <person name="Cuomo C.A."/>
            <person name="Bakkeren G."/>
            <person name="Khalil H.B."/>
            <person name="Panwar V."/>
            <person name="Joly D."/>
            <person name="Linning R."/>
            <person name="Sakthikumar S."/>
            <person name="Song X."/>
            <person name="Adiconis X."/>
            <person name="Fan L."/>
            <person name="Goldberg J.M."/>
            <person name="Levin J.Z."/>
            <person name="Young S."/>
            <person name="Zeng Q."/>
            <person name="Anikster Y."/>
            <person name="Bruce M."/>
            <person name="Wang M."/>
            <person name="Yin C."/>
            <person name="McCallum B."/>
            <person name="Szabo L.J."/>
            <person name="Hulbert S."/>
            <person name="Chen X."/>
            <person name="Fellers J.P."/>
        </authorList>
    </citation>
    <scope>NUCLEOTIDE SEQUENCE</scope>
    <source>
        <strain evidence="2">isolate 1-1 / race 1 (BBBD)</strain>
        <strain evidence="3">Isolate 1-1 / race 1 (BBBD)</strain>
    </source>
</reference>
<evidence type="ECO:0000313" key="1">
    <source>
        <dbReference type="EMBL" id="OAV87716.1"/>
    </source>
</evidence>
<dbReference type="AlphaFoldDB" id="A0A180G4Z6"/>
<dbReference type="Proteomes" id="UP000005240">
    <property type="component" value="Unassembled WGS sequence"/>
</dbReference>
<dbReference type="EnsemblFungi" id="PTTG_11356-t43_1">
    <property type="protein sequence ID" value="PTTG_11356-t43_1-p1"/>
    <property type="gene ID" value="PTTG_11356"/>
</dbReference>
<sequence length="262" mass="29006">PRDFLASGFGDTTVLPRLCFLPEINQVPRKRPLAAYPNQHIYTPHPHGPSQGVAVVGNIHRGIGRVVLGELVAQKFIVIALVDKPNNQWPWPAIPSVQELPLLPSRCPAQEIVRRKTTQLSSATRGSLLESTTELSSRPSLLCHTSTVFEAAWTRTIVELKNIFYPCRFNTFICSFKPQTLDPPQGPRAKARTEDEQQFGLPLGAERARIKRMEHTILNALLCPKKKLKCMVSLTHPSTVGVFTVTKHLSATISQQSGGILP</sequence>